<gene>
    <name evidence="2" type="ordered locus">Fisuc_0589</name>
</gene>
<proteinExistence type="predicted"/>
<keyword evidence="1" id="KW-1133">Transmembrane helix</keyword>
<keyword evidence="3" id="KW-1185">Reference proteome</keyword>
<reference evidence="2" key="1">
    <citation type="submission" date="2009-10" db="EMBL/GenBank/DDBJ databases">
        <title>Complete sequence of Fibrobacter succinogenes subsp. succinogenes S85.</title>
        <authorList>
            <consortium name="US DOE Joint Genome Institute"/>
            <person name="Lucas S."/>
            <person name="Copeland A."/>
            <person name="Lapidus A."/>
            <person name="Glavina del Rio T."/>
            <person name="Tice H."/>
            <person name="Bruce D."/>
            <person name="Goodwin L."/>
            <person name="Pitluck S."/>
            <person name="Chertkov O."/>
            <person name="Detter J.C."/>
            <person name="Han C."/>
            <person name="Tapia R."/>
            <person name="Larimer F."/>
            <person name="Land M."/>
            <person name="Hauser L."/>
            <person name="Kyrpides N."/>
            <person name="Mikhailova N."/>
            <person name="Weimer P.J."/>
            <person name="Stevenson D.M."/>
            <person name="Boyum J."/>
            <person name="Brumm P.I."/>
            <person name="Mead D."/>
        </authorList>
    </citation>
    <scope>NUCLEOTIDE SEQUENCE [LARGE SCALE GENOMIC DNA]</scope>
    <source>
        <strain evidence="2">S85</strain>
    </source>
</reference>
<evidence type="ECO:0000256" key="1">
    <source>
        <dbReference type="SAM" id="Phobius"/>
    </source>
</evidence>
<dbReference type="Gene3D" id="1.25.40.10">
    <property type="entry name" value="Tetratricopeptide repeat domain"/>
    <property type="match status" value="1"/>
</dbReference>
<name>A0ABN3YV94_FIBSS</name>
<keyword evidence="1" id="KW-0812">Transmembrane</keyword>
<feature type="transmembrane region" description="Helical" evidence="1">
    <location>
        <begin position="12"/>
        <end position="29"/>
    </location>
</feature>
<dbReference type="SUPFAM" id="SSF48452">
    <property type="entry name" value="TPR-like"/>
    <property type="match status" value="1"/>
</dbReference>
<evidence type="ECO:0000313" key="2">
    <source>
        <dbReference type="EMBL" id="ACX74201.1"/>
    </source>
</evidence>
<sequence>MAQKKSNWKRRVVGLLLMYVLMFVGYQYYEKKVEERFRYEDMIHETNECLRVGDWKCAENNVRELLKSEPNDTNLQMHMAGILFEQERYKECINYVETLNFKHQDLDYLVKKSKALEQEMENLGVEKSMHFRLEFDGGPSKKDVMEALAVLEVAYDSISNLFDFLPENKMSLVLYQEKEYQGGTRPEWVAAVFDGKLRVPVNLMAYREVYRPVLFHELTHSFVRAMTHANVPCWMNEGIAQVVDGSHNDDPRPIGSYPSLKSLTEPFVNEPNTDKAKKLYWFAMRMVQELLWRDGGGADAFRNFAKCLQDLHELGTDGALKKHYGMTARDLLESVK</sequence>
<dbReference type="RefSeq" id="WP_015731754.1">
    <property type="nucleotide sequence ID" value="NC_013410.1"/>
</dbReference>
<protein>
    <recommendedName>
        <fullName evidence="4">DUF1570 domain-containing protein</fullName>
    </recommendedName>
</protein>
<organism evidence="2 3">
    <name type="scientific">Fibrobacter succinogenes (strain ATCC 19169 / S85)</name>
    <dbReference type="NCBI Taxonomy" id="59374"/>
    <lineage>
        <taxon>Bacteria</taxon>
        <taxon>Pseudomonadati</taxon>
        <taxon>Fibrobacterota</taxon>
        <taxon>Fibrobacteria</taxon>
        <taxon>Fibrobacterales</taxon>
        <taxon>Fibrobacteraceae</taxon>
        <taxon>Fibrobacter</taxon>
    </lineage>
</organism>
<accession>A0ABN3YV94</accession>
<evidence type="ECO:0000313" key="3">
    <source>
        <dbReference type="Proteomes" id="UP000001497"/>
    </source>
</evidence>
<dbReference type="InterPro" id="IPR011990">
    <property type="entry name" value="TPR-like_helical_dom_sf"/>
</dbReference>
<keyword evidence="1" id="KW-0472">Membrane</keyword>
<dbReference type="Proteomes" id="UP000001497">
    <property type="component" value="Chromosome"/>
</dbReference>
<dbReference type="EMBL" id="CP001792">
    <property type="protein sequence ID" value="ACX74201.1"/>
    <property type="molecule type" value="Genomic_DNA"/>
</dbReference>
<evidence type="ECO:0008006" key="4">
    <source>
        <dbReference type="Google" id="ProtNLM"/>
    </source>
</evidence>